<protein>
    <submittedName>
        <fullName evidence="3">Uncharacterized protein LOC104223774</fullName>
    </submittedName>
</protein>
<dbReference type="RefSeq" id="XP_009773574.1">
    <property type="nucleotide sequence ID" value="XM_009775272.1"/>
</dbReference>
<gene>
    <name evidence="3" type="primary">LOC104223774</name>
</gene>
<feature type="compositionally biased region" description="Low complexity" evidence="1">
    <location>
        <begin position="255"/>
        <end position="268"/>
    </location>
</feature>
<feature type="non-terminal residue" evidence="3">
    <location>
        <position position="356"/>
    </location>
</feature>
<organism evidence="2 3">
    <name type="scientific">Nicotiana sylvestris</name>
    <name type="common">Wood tobacco</name>
    <name type="synonym">South American tobacco</name>
    <dbReference type="NCBI Taxonomy" id="4096"/>
    <lineage>
        <taxon>Eukaryota</taxon>
        <taxon>Viridiplantae</taxon>
        <taxon>Streptophyta</taxon>
        <taxon>Embryophyta</taxon>
        <taxon>Tracheophyta</taxon>
        <taxon>Spermatophyta</taxon>
        <taxon>Magnoliopsida</taxon>
        <taxon>eudicotyledons</taxon>
        <taxon>Gunneridae</taxon>
        <taxon>Pentapetalae</taxon>
        <taxon>asterids</taxon>
        <taxon>lamiids</taxon>
        <taxon>Solanales</taxon>
        <taxon>Solanaceae</taxon>
        <taxon>Nicotianoideae</taxon>
        <taxon>Nicotianeae</taxon>
        <taxon>Nicotiana</taxon>
    </lineage>
</organism>
<dbReference type="eggNOG" id="KOG0017">
    <property type="taxonomic scope" value="Eukaryota"/>
</dbReference>
<dbReference type="Proteomes" id="UP000189701">
    <property type="component" value="Unplaced"/>
</dbReference>
<proteinExistence type="predicted"/>
<name>A0A1U7WG14_NICSY</name>
<sequence>MTNGKADMMSQVKEPSGDNAASSSREPGTSITTTEAEERVVDVVQGYLVDRKKYVAATTYCAQLLWIKHQPEDFGVFTDCVPLLCDNSSALNMAKNPVQHKRTNHIDARHHFLRDNVEKGLIYFSSPSSSKATISETPKVIDPSSLSFNIPIDQGKSREQGKSPKVVEVSAIVASDTVVAMEPIEDENIATIFVVSADGVLHEIISGAPMSQRNETKGFVGEGAMVAVEGFAPAKTTRPFCEELDPSPEETSEGSHSQASSTPASSPPFAIKPLDILFPEMRLQEKVAYDSALQKSSKKKKRRLVKDNEIVCDKDVPMVAARKVAYDSALQKSSKKKKRRLVKDNEIVCDKDVPVV</sequence>
<feature type="region of interest" description="Disordered" evidence="1">
    <location>
        <begin position="237"/>
        <end position="268"/>
    </location>
</feature>
<evidence type="ECO:0000313" key="2">
    <source>
        <dbReference type="Proteomes" id="UP000189701"/>
    </source>
</evidence>
<evidence type="ECO:0000256" key="1">
    <source>
        <dbReference type="SAM" id="MobiDB-lite"/>
    </source>
</evidence>
<feature type="compositionally biased region" description="Polar residues" evidence="1">
    <location>
        <begin position="19"/>
        <end position="34"/>
    </location>
</feature>
<feature type="compositionally biased region" description="Acidic residues" evidence="1">
    <location>
        <begin position="242"/>
        <end position="252"/>
    </location>
</feature>
<accession>A0A1U7WG14</accession>
<reference evidence="2" key="1">
    <citation type="journal article" date="2013" name="Genome Biol.">
        <title>Reference genomes and transcriptomes of Nicotiana sylvestris and Nicotiana tomentosiformis.</title>
        <authorList>
            <person name="Sierro N."/>
            <person name="Battey J.N."/>
            <person name="Ouadi S."/>
            <person name="Bovet L."/>
            <person name="Goepfert S."/>
            <person name="Bakaher N."/>
            <person name="Peitsch M.C."/>
            <person name="Ivanov N.V."/>
        </authorList>
    </citation>
    <scope>NUCLEOTIDE SEQUENCE [LARGE SCALE GENOMIC DNA]</scope>
</reference>
<dbReference type="AlphaFoldDB" id="A0A1U7WG14"/>
<dbReference type="CDD" id="cd09272">
    <property type="entry name" value="RNase_HI_RT_Ty1"/>
    <property type="match status" value="1"/>
</dbReference>
<dbReference type="PANTHER" id="PTHR11439:SF486">
    <property type="entry name" value="RLK (RECEPTOR-LIKE KINASE) PROTEIN, PUTATIVE-RELATED"/>
    <property type="match status" value="1"/>
</dbReference>
<reference evidence="3" key="2">
    <citation type="submission" date="2025-08" db="UniProtKB">
        <authorList>
            <consortium name="RefSeq"/>
        </authorList>
    </citation>
    <scope>IDENTIFICATION</scope>
    <source>
        <tissue evidence="3">Leaf</tissue>
    </source>
</reference>
<dbReference type="PANTHER" id="PTHR11439">
    <property type="entry name" value="GAG-POL-RELATED RETROTRANSPOSON"/>
    <property type="match status" value="1"/>
</dbReference>
<keyword evidence="2" id="KW-1185">Reference proteome</keyword>
<feature type="region of interest" description="Disordered" evidence="1">
    <location>
        <begin position="1"/>
        <end position="34"/>
    </location>
</feature>
<evidence type="ECO:0000313" key="3">
    <source>
        <dbReference type="RefSeq" id="XP_009773574.1"/>
    </source>
</evidence>